<name>A0A0V0GPD9_SOLCH</name>
<reference evidence="1" key="1">
    <citation type="submission" date="2015-12" db="EMBL/GenBank/DDBJ databases">
        <title>Gene expression during late stages of embryo sac development: a critical building block for successful pollen-pistil interactions.</title>
        <authorList>
            <person name="Liu Y."/>
            <person name="Joly V."/>
            <person name="Sabar M."/>
            <person name="Matton D.P."/>
        </authorList>
    </citation>
    <scope>NUCLEOTIDE SEQUENCE</scope>
</reference>
<dbReference type="AlphaFoldDB" id="A0A0V0GPD9"/>
<feature type="non-terminal residue" evidence="1">
    <location>
        <position position="1"/>
    </location>
</feature>
<organism evidence="1">
    <name type="scientific">Solanum chacoense</name>
    <name type="common">Chaco potato</name>
    <dbReference type="NCBI Taxonomy" id="4108"/>
    <lineage>
        <taxon>Eukaryota</taxon>
        <taxon>Viridiplantae</taxon>
        <taxon>Streptophyta</taxon>
        <taxon>Embryophyta</taxon>
        <taxon>Tracheophyta</taxon>
        <taxon>Spermatophyta</taxon>
        <taxon>Magnoliopsida</taxon>
        <taxon>eudicotyledons</taxon>
        <taxon>Gunneridae</taxon>
        <taxon>Pentapetalae</taxon>
        <taxon>asterids</taxon>
        <taxon>lamiids</taxon>
        <taxon>Solanales</taxon>
        <taxon>Solanaceae</taxon>
        <taxon>Solanoideae</taxon>
        <taxon>Solaneae</taxon>
        <taxon>Solanum</taxon>
    </lineage>
</organism>
<proteinExistence type="predicted"/>
<accession>A0A0V0GPD9</accession>
<evidence type="ECO:0000313" key="1">
    <source>
        <dbReference type="EMBL" id="JAP09880.1"/>
    </source>
</evidence>
<dbReference type="EMBL" id="GEDG01034144">
    <property type="protein sequence ID" value="JAP09880.1"/>
    <property type="molecule type" value="Transcribed_RNA"/>
</dbReference>
<protein>
    <submittedName>
        <fullName evidence="1">Putative ovule protein</fullName>
    </submittedName>
</protein>
<sequence>KCYVWHSTTYSQSCKPCKKDLESFEKRFCGRLITTLWDDFANESPLFILLSRGLSVNNNYFTSPYNIYTLVLI</sequence>